<dbReference type="Proteomes" id="UP000431401">
    <property type="component" value="Unassembled WGS sequence"/>
</dbReference>
<dbReference type="RefSeq" id="WP_153347023.1">
    <property type="nucleotide sequence ID" value="NZ_WEGI01000012.1"/>
</dbReference>
<evidence type="ECO:0000259" key="1">
    <source>
        <dbReference type="Pfam" id="PF14526"/>
    </source>
</evidence>
<sequence>MTYSIVVRSEAVFGGLVVPRVRPSFKVSNGELIEFLRDRLRDRGDTELGDQGDTAAGRPLFTVYVPDPAGNYNVLIGYDYASSDTVPIGDVLARVPKGVYARFEPNGDYHDPVEDVWAQVDDATASAEITRAYREEIEIWRGVSEVELLISILI</sequence>
<feature type="domain" description="Integron-associated effector binding protein" evidence="1">
    <location>
        <begin position="59"/>
        <end position="151"/>
    </location>
</feature>
<comment type="caution">
    <text evidence="2">The sequence shown here is derived from an EMBL/GenBank/DDBJ whole genome shotgun (WGS) entry which is preliminary data.</text>
</comment>
<evidence type="ECO:0000313" key="2">
    <source>
        <dbReference type="EMBL" id="MQY29838.1"/>
    </source>
</evidence>
<dbReference type="InterPro" id="IPR029441">
    <property type="entry name" value="Cass2"/>
</dbReference>
<gene>
    <name evidence="2" type="ORF">NRB56_54320</name>
</gene>
<dbReference type="EMBL" id="WEGI01000012">
    <property type="protein sequence ID" value="MQY29838.1"/>
    <property type="molecule type" value="Genomic_DNA"/>
</dbReference>
<dbReference type="OrthoDB" id="4545348at2"/>
<name>A0A7K0DW72_9NOCA</name>
<dbReference type="Gene3D" id="3.20.80.10">
    <property type="entry name" value="Regulatory factor, effector binding domain"/>
    <property type="match status" value="1"/>
</dbReference>
<accession>A0A7K0DW72</accession>
<dbReference type="AlphaFoldDB" id="A0A7K0DW72"/>
<protein>
    <recommendedName>
        <fullName evidence="1">Integron-associated effector binding protein domain-containing protein</fullName>
    </recommendedName>
</protein>
<dbReference type="Pfam" id="PF14526">
    <property type="entry name" value="Cass2"/>
    <property type="match status" value="1"/>
</dbReference>
<evidence type="ECO:0000313" key="3">
    <source>
        <dbReference type="Proteomes" id="UP000431401"/>
    </source>
</evidence>
<keyword evidence="3" id="KW-1185">Reference proteome</keyword>
<dbReference type="InterPro" id="IPR011256">
    <property type="entry name" value="Reg_factor_effector_dom_sf"/>
</dbReference>
<reference evidence="2 3" key="1">
    <citation type="submission" date="2019-10" db="EMBL/GenBank/DDBJ databases">
        <title>Nocardia macrotermitis sp. nov. and Nocardia aurantia sp. nov., isolated from the gut of fungus growing-termite Macrotermes natalensis.</title>
        <authorList>
            <person name="Benndorf R."/>
            <person name="Schwitalla J."/>
            <person name="Martin K."/>
            <person name="De Beer W."/>
            <person name="Kaster A.-K."/>
            <person name="Vollmers J."/>
            <person name="Poulsen M."/>
            <person name="Beemelmanns C."/>
        </authorList>
    </citation>
    <scope>NUCLEOTIDE SEQUENCE [LARGE SCALE GENOMIC DNA]</scope>
    <source>
        <strain evidence="2 3">RB56</strain>
    </source>
</reference>
<organism evidence="2 3">
    <name type="scientific">Nocardia aurantia</name>
    <dbReference type="NCBI Taxonomy" id="2585199"/>
    <lineage>
        <taxon>Bacteria</taxon>
        <taxon>Bacillati</taxon>
        <taxon>Actinomycetota</taxon>
        <taxon>Actinomycetes</taxon>
        <taxon>Mycobacteriales</taxon>
        <taxon>Nocardiaceae</taxon>
        <taxon>Nocardia</taxon>
    </lineage>
</organism>
<proteinExistence type="predicted"/>